<dbReference type="RefSeq" id="WP_233371675.1">
    <property type="nucleotide sequence ID" value="NZ_JAJTWU010000003.1"/>
</dbReference>
<gene>
    <name evidence="1" type="ORF">LXT13_09460</name>
</gene>
<organism evidence="1 2">
    <name type="scientific">Pelomonas cellulosilytica</name>
    <dbReference type="NCBI Taxonomy" id="2906762"/>
    <lineage>
        <taxon>Bacteria</taxon>
        <taxon>Pseudomonadati</taxon>
        <taxon>Pseudomonadota</taxon>
        <taxon>Betaproteobacteria</taxon>
        <taxon>Burkholderiales</taxon>
        <taxon>Sphaerotilaceae</taxon>
        <taxon>Roseateles</taxon>
    </lineage>
</organism>
<dbReference type="EMBL" id="JAJTWU010000003">
    <property type="protein sequence ID" value="MCE4554664.1"/>
    <property type="molecule type" value="Genomic_DNA"/>
</dbReference>
<comment type="caution">
    <text evidence="1">The sequence shown here is derived from an EMBL/GenBank/DDBJ whole genome shotgun (WGS) entry which is preliminary data.</text>
</comment>
<reference evidence="1 2" key="1">
    <citation type="submission" date="2021-12" db="EMBL/GenBank/DDBJ databases">
        <title>Genome seq of P8.</title>
        <authorList>
            <person name="Seo T."/>
        </authorList>
    </citation>
    <scope>NUCLEOTIDE SEQUENCE [LARGE SCALE GENOMIC DNA]</scope>
    <source>
        <strain evidence="1 2">P8</strain>
    </source>
</reference>
<name>A0ABS8XPH7_9BURK</name>
<keyword evidence="2" id="KW-1185">Reference proteome</keyword>
<dbReference type="Proteomes" id="UP001200741">
    <property type="component" value="Unassembled WGS sequence"/>
</dbReference>
<evidence type="ECO:0000313" key="2">
    <source>
        <dbReference type="Proteomes" id="UP001200741"/>
    </source>
</evidence>
<accession>A0ABS8XPH7</accession>
<proteinExistence type="predicted"/>
<protein>
    <submittedName>
        <fullName evidence="1">Uncharacterized protein</fullName>
    </submittedName>
</protein>
<evidence type="ECO:0000313" key="1">
    <source>
        <dbReference type="EMBL" id="MCE4554664.1"/>
    </source>
</evidence>
<sequence>MKLREWLDAWSLKGLKIHAGFLDAEFAPNDQDADAAWELYVELLTRATTQLLPQDAGDEAAALESVHDLFGLTRAILRAPGRRHATGFAKIAIVVLNQKVRPFTAKWHKLQLAGLLDKPDMRADFRSELTALQVDLRHYAGLLSQMAGVEDLTTLQSS</sequence>